<sequence>MDDILGFLPAIIAVLLWVFGLSKANEKKNSNQPKQMKRASTAQHQSREEQQTSVPEETLQSEPKIEPIPASGEASFQDQKRDQMERLKEKLQNAQDVRQQQLGEHDALPNRSSLKRQSENKKIASLSLKSNLTTKGIAQGLIMAEVLGKPKAYQNIQKKNSYKP</sequence>
<feature type="compositionally biased region" description="Polar residues" evidence="1">
    <location>
        <begin position="92"/>
        <end position="102"/>
    </location>
</feature>
<name>A0A317KY81_9BACI</name>
<dbReference type="EMBL" id="QGTD01000008">
    <property type="protein sequence ID" value="PWU68481.1"/>
    <property type="molecule type" value="Genomic_DNA"/>
</dbReference>
<feature type="compositionally biased region" description="Polar residues" evidence="1">
    <location>
        <begin position="30"/>
        <end position="44"/>
    </location>
</feature>
<protein>
    <submittedName>
        <fullName evidence="2">Uncharacterized protein</fullName>
    </submittedName>
</protein>
<dbReference type="RefSeq" id="WP_109984154.1">
    <property type="nucleotide sequence ID" value="NZ_QGTD01000008.1"/>
</dbReference>
<dbReference type="AlphaFoldDB" id="A0A317KY81"/>
<reference evidence="2 3" key="1">
    <citation type="submission" date="2018-05" db="EMBL/GenBank/DDBJ databases">
        <title>Genomic analysis of Gracilibacillus dipsosauri DD1 reveals novel features of a salt-tolerant amylase.</title>
        <authorList>
            <person name="Deutch C.E."/>
            <person name="Yang S."/>
        </authorList>
    </citation>
    <scope>NUCLEOTIDE SEQUENCE [LARGE SCALE GENOMIC DNA]</scope>
    <source>
        <strain evidence="2 3">DD1</strain>
    </source>
</reference>
<evidence type="ECO:0000313" key="3">
    <source>
        <dbReference type="Proteomes" id="UP000245624"/>
    </source>
</evidence>
<dbReference type="Proteomes" id="UP000245624">
    <property type="component" value="Unassembled WGS sequence"/>
</dbReference>
<keyword evidence="3" id="KW-1185">Reference proteome</keyword>
<proteinExistence type="predicted"/>
<evidence type="ECO:0000313" key="2">
    <source>
        <dbReference type="EMBL" id="PWU68481.1"/>
    </source>
</evidence>
<dbReference type="OrthoDB" id="2692154at2"/>
<organism evidence="2 3">
    <name type="scientific">Gracilibacillus dipsosauri</name>
    <dbReference type="NCBI Taxonomy" id="178340"/>
    <lineage>
        <taxon>Bacteria</taxon>
        <taxon>Bacillati</taxon>
        <taxon>Bacillota</taxon>
        <taxon>Bacilli</taxon>
        <taxon>Bacillales</taxon>
        <taxon>Bacillaceae</taxon>
        <taxon>Gracilibacillus</taxon>
    </lineage>
</organism>
<gene>
    <name evidence="2" type="ORF">DLJ74_08530</name>
</gene>
<evidence type="ECO:0000256" key="1">
    <source>
        <dbReference type="SAM" id="MobiDB-lite"/>
    </source>
</evidence>
<comment type="caution">
    <text evidence="2">The sequence shown here is derived from an EMBL/GenBank/DDBJ whole genome shotgun (WGS) entry which is preliminary data.</text>
</comment>
<accession>A0A317KY81</accession>
<feature type="compositionally biased region" description="Polar residues" evidence="1">
    <location>
        <begin position="51"/>
        <end position="61"/>
    </location>
</feature>
<feature type="region of interest" description="Disordered" evidence="1">
    <location>
        <begin position="26"/>
        <end position="119"/>
    </location>
</feature>
<feature type="compositionally biased region" description="Basic and acidic residues" evidence="1">
    <location>
        <begin position="78"/>
        <end position="91"/>
    </location>
</feature>